<keyword evidence="1" id="KW-0808">Transferase</keyword>
<name>A0ABQ4F1L4_9ACTN</name>
<comment type="similarity">
    <text evidence="3">Belongs to the acetyltransferase family. RimJ subfamily.</text>
</comment>
<gene>
    <name evidence="5" type="primary">rimJ</name>
    <name evidence="5" type="ORF">Pma05_73750</name>
</gene>
<evidence type="ECO:0000313" key="6">
    <source>
        <dbReference type="Proteomes" id="UP000621500"/>
    </source>
</evidence>
<dbReference type="Proteomes" id="UP000621500">
    <property type="component" value="Unassembled WGS sequence"/>
</dbReference>
<dbReference type="InterPro" id="IPR016181">
    <property type="entry name" value="Acyl_CoA_acyltransferase"/>
</dbReference>
<evidence type="ECO:0000256" key="1">
    <source>
        <dbReference type="ARBA" id="ARBA00022679"/>
    </source>
</evidence>
<evidence type="ECO:0000256" key="2">
    <source>
        <dbReference type="ARBA" id="ARBA00023315"/>
    </source>
</evidence>
<accession>A0ABQ4F1L4</accession>
<dbReference type="EMBL" id="BONX01000057">
    <property type="protein sequence ID" value="GIH00803.1"/>
    <property type="molecule type" value="Genomic_DNA"/>
</dbReference>
<dbReference type="InterPro" id="IPR051531">
    <property type="entry name" value="N-acetyltransferase"/>
</dbReference>
<evidence type="ECO:0000259" key="4">
    <source>
        <dbReference type="PROSITE" id="PS51186"/>
    </source>
</evidence>
<proteinExistence type="inferred from homology"/>
<organism evidence="5 6">
    <name type="scientific">Plantactinospora mayteni</name>
    <dbReference type="NCBI Taxonomy" id="566021"/>
    <lineage>
        <taxon>Bacteria</taxon>
        <taxon>Bacillati</taxon>
        <taxon>Actinomycetota</taxon>
        <taxon>Actinomycetes</taxon>
        <taxon>Micromonosporales</taxon>
        <taxon>Micromonosporaceae</taxon>
        <taxon>Plantactinospora</taxon>
    </lineage>
</organism>
<keyword evidence="2" id="KW-0012">Acyltransferase</keyword>
<comment type="caution">
    <text evidence="5">The sequence shown here is derived from an EMBL/GenBank/DDBJ whole genome shotgun (WGS) entry which is preliminary data.</text>
</comment>
<sequence>MVLDALTAARSLLRPLERKDIPALAQLARANREFLAPTSPLHPAEYFTDEGQERAALASLQAAENGTALPMVIVDGAGNLVGTLNINSIIRGAFQSASIGYWISQDRNGQGFASAAVAAAKRTASAQLGLHRLQAETLVDNRPSQRVLIKNGFVPYGQAPEYLKIAGRWRDHLLFQVTFPDAEQQLSETFL</sequence>
<feature type="domain" description="N-acetyltransferase" evidence="4">
    <location>
        <begin position="11"/>
        <end position="180"/>
    </location>
</feature>
<dbReference type="PANTHER" id="PTHR43792:SF8">
    <property type="entry name" value="[RIBOSOMAL PROTEIN US5]-ALANINE N-ACETYLTRANSFERASE"/>
    <property type="match status" value="1"/>
</dbReference>
<evidence type="ECO:0000256" key="3">
    <source>
        <dbReference type="ARBA" id="ARBA00038502"/>
    </source>
</evidence>
<dbReference type="RefSeq" id="WP_203862090.1">
    <property type="nucleotide sequence ID" value="NZ_BAAAZQ010000030.1"/>
</dbReference>
<reference evidence="5 6" key="1">
    <citation type="submission" date="2021-01" db="EMBL/GenBank/DDBJ databases">
        <title>Whole genome shotgun sequence of Plantactinospora mayteni NBRC 109088.</title>
        <authorList>
            <person name="Komaki H."/>
            <person name="Tamura T."/>
        </authorList>
    </citation>
    <scope>NUCLEOTIDE SEQUENCE [LARGE SCALE GENOMIC DNA]</scope>
    <source>
        <strain evidence="5 6">NBRC 109088</strain>
    </source>
</reference>
<dbReference type="InterPro" id="IPR000182">
    <property type="entry name" value="GNAT_dom"/>
</dbReference>
<dbReference type="SUPFAM" id="SSF55729">
    <property type="entry name" value="Acyl-CoA N-acyltransferases (Nat)"/>
    <property type="match status" value="1"/>
</dbReference>
<keyword evidence="6" id="KW-1185">Reference proteome</keyword>
<protein>
    <submittedName>
        <fullName evidence="5">Ribosomal-protein-alanine acetyltransferase</fullName>
    </submittedName>
</protein>
<dbReference type="PROSITE" id="PS51186">
    <property type="entry name" value="GNAT"/>
    <property type="match status" value="1"/>
</dbReference>
<dbReference type="Pfam" id="PF13302">
    <property type="entry name" value="Acetyltransf_3"/>
    <property type="match status" value="1"/>
</dbReference>
<dbReference type="Gene3D" id="3.40.630.30">
    <property type="match status" value="1"/>
</dbReference>
<dbReference type="PANTHER" id="PTHR43792">
    <property type="entry name" value="GNAT FAMILY, PUTATIVE (AFU_ORTHOLOGUE AFUA_3G00765)-RELATED-RELATED"/>
    <property type="match status" value="1"/>
</dbReference>
<evidence type="ECO:0000313" key="5">
    <source>
        <dbReference type="EMBL" id="GIH00803.1"/>
    </source>
</evidence>